<evidence type="ECO:0000256" key="6">
    <source>
        <dbReference type="ARBA" id="ARBA00022801"/>
    </source>
</evidence>
<keyword evidence="10 11" id="KW-0472">Membrane</keyword>
<dbReference type="InterPro" id="IPR001478">
    <property type="entry name" value="PDZ"/>
</dbReference>
<evidence type="ECO:0000256" key="3">
    <source>
        <dbReference type="ARBA" id="ARBA00007931"/>
    </source>
</evidence>
<evidence type="ECO:0000256" key="7">
    <source>
        <dbReference type="ARBA" id="ARBA00022833"/>
    </source>
</evidence>
<evidence type="ECO:0000256" key="11">
    <source>
        <dbReference type="SAM" id="Phobius"/>
    </source>
</evidence>
<dbReference type="EMBL" id="CP034086">
    <property type="protein sequence ID" value="AZG75853.1"/>
    <property type="molecule type" value="Genomic_DNA"/>
</dbReference>
<organism evidence="13 14">
    <name type="scientific">Methylocystis rosea</name>
    <dbReference type="NCBI Taxonomy" id="173366"/>
    <lineage>
        <taxon>Bacteria</taxon>
        <taxon>Pseudomonadati</taxon>
        <taxon>Pseudomonadota</taxon>
        <taxon>Alphaproteobacteria</taxon>
        <taxon>Hyphomicrobiales</taxon>
        <taxon>Methylocystaceae</taxon>
        <taxon>Methylocystis</taxon>
    </lineage>
</organism>
<comment type="subcellular location">
    <subcellularLocation>
        <location evidence="2">Membrane</location>
        <topology evidence="2">Multi-pass membrane protein</topology>
    </subcellularLocation>
</comment>
<feature type="transmembrane region" description="Helical" evidence="11">
    <location>
        <begin position="113"/>
        <end position="137"/>
    </location>
</feature>
<dbReference type="AlphaFoldDB" id="A0A3G8M1J0"/>
<dbReference type="PANTHER" id="PTHR42837:SF2">
    <property type="entry name" value="MEMBRANE METALLOPROTEASE ARASP2, CHLOROPLASTIC-RELATED"/>
    <property type="match status" value="1"/>
</dbReference>
<feature type="transmembrane region" description="Helical" evidence="11">
    <location>
        <begin position="351"/>
        <end position="369"/>
    </location>
</feature>
<evidence type="ECO:0000259" key="12">
    <source>
        <dbReference type="PROSITE" id="PS50106"/>
    </source>
</evidence>
<keyword evidence="5 11" id="KW-0812">Transmembrane</keyword>
<dbReference type="InterPro" id="IPR036034">
    <property type="entry name" value="PDZ_sf"/>
</dbReference>
<evidence type="ECO:0000256" key="10">
    <source>
        <dbReference type="ARBA" id="ARBA00023136"/>
    </source>
</evidence>
<evidence type="ECO:0000256" key="8">
    <source>
        <dbReference type="ARBA" id="ARBA00022989"/>
    </source>
</evidence>
<gene>
    <name evidence="13" type="ORF">EHO51_03370</name>
</gene>
<keyword evidence="7" id="KW-0862">Zinc</keyword>
<protein>
    <submittedName>
        <fullName evidence="13">RIP metalloprotease</fullName>
    </submittedName>
</protein>
<dbReference type="SUPFAM" id="SSF50156">
    <property type="entry name" value="PDZ domain-like"/>
    <property type="match status" value="1"/>
</dbReference>
<dbReference type="InterPro" id="IPR008915">
    <property type="entry name" value="Peptidase_M50"/>
</dbReference>
<accession>A0A3G8M1J0</accession>
<dbReference type="GO" id="GO:0006508">
    <property type="term" value="P:proteolysis"/>
    <property type="evidence" value="ECO:0007669"/>
    <property type="project" value="UniProtKB-KW"/>
</dbReference>
<keyword evidence="9 13" id="KW-0482">Metalloprotease</keyword>
<feature type="transmembrane region" description="Helical" evidence="11">
    <location>
        <begin position="301"/>
        <end position="321"/>
    </location>
</feature>
<evidence type="ECO:0000313" key="14">
    <source>
        <dbReference type="Proteomes" id="UP000273982"/>
    </source>
</evidence>
<feature type="transmembrane region" description="Helical" evidence="11">
    <location>
        <begin position="6"/>
        <end position="25"/>
    </location>
</feature>
<proteinExistence type="inferred from homology"/>
<evidence type="ECO:0000256" key="5">
    <source>
        <dbReference type="ARBA" id="ARBA00022692"/>
    </source>
</evidence>
<dbReference type="Gene3D" id="2.30.42.10">
    <property type="match status" value="1"/>
</dbReference>
<dbReference type="SMART" id="SM00228">
    <property type="entry name" value="PDZ"/>
    <property type="match status" value="1"/>
</dbReference>
<dbReference type="CDD" id="cd06163">
    <property type="entry name" value="S2P-M50_PDZ_RseP-like"/>
    <property type="match status" value="1"/>
</dbReference>
<feature type="domain" description="PDZ" evidence="12">
    <location>
        <begin position="135"/>
        <end position="211"/>
    </location>
</feature>
<dbReference type="RefSeq" id="WP_124737702.1">
    <property type="nucleotide sequence ID" value="NZ_CP034086.1"/>
</dbReference>
<dbReference type="GO" id="GO:0004222">
    <property type="term" value="F:metalloendopeptidase activity"/>
    <property type="evidence" value="ECO:0007669"/>
    <property type="project" value="InterPro"/>
</dbReference>
<reference evidence="13 14" key="1">
    <citation type="submission" date="2018-11" db="EMBL/GenBank/DDBJ databases">
        <title>Genome squencing of methanotrophic bacteria isolated from alkaline groundwater in Korea.</title>
        <authorList>
            <person name="Nguyen L.N."/>
        </authorList>
    </citation>
    <scope>NUCLEOTIDE SEQUENCE [LARGE SCALE GENOMIC DNA]</scope>
    <source>
        <strain evidence="13 14">GW6</strain>
    </source>
</reference>
<dbReference type="PANTHER" id="PTHR42837">
    <property type="entry name" value="REGULATOR OF SIGMA-E PROTEASE RSEP"/>
    <property type="match status" value="1"/>
</dbReference>
<evidence type="ECO:0000313" key="13">
    <source>
        <dbReference type="EMBL" id="AZG75853.1"/>
    </source>
</evidence>
<dbReference type="KEGG" id="mros:EHO51_03370"/>
<keyword evidence="8 11" id="KW-1133">Transmembrane helix</keyword>
<keyword evidence="6" id="KW-0378">Hydrolase</keyword>
<dbReference type="PROSITE" id="PS50106">
    <property type="entry name" value="PDZ"/>
    <property type="match status" value="1"/>
</dbReference>
<dbReference type="InterPro" id="IPR004387">
    <property type="entry name" value="Pept_M50_Zn"/>
</dbReference>
<dbReference type="Pfam" id="PF02163">
    <property type="entry name" value="Peptidase_M50"/>
    <property type="match status" value="1"/>
</dbReference>
<dbReference type="InterPro" id="IPR041489">
    <property type="entry name" value="PDZ_6"/>
</dbReference>
<evidence type="ECO:0000256" key="4">
    <source>
        <dbReference type="ARBA" id="ARBA00022670"/>
    </source>
</evidence>
<name>A0A3G8M1J0_9HYPH</name>
<sequence length="384" mass="40724">MLDLLTTFAFYLIPFVLVLTLVVFVHEFGHFIVGRWCGVKVDAFSIGFGPELWSRVDRHGTRWRIASIPLGGYVSFHGDANAASAPDPEAVRAMPESERAVTFAAQSVWKRAAIVFAGPFANFILAIAIFAILFGVYGRTVYAPRVGSLTPGGAGAAAGFMAGDLVLTVDGAPVDSFSNLQEIVSSSADKELVFVIQRGDQQLTLPVVPALREVESAIGKIRIGMLGIQASKAAADIRRERYGPADAVAMGVQETWTVVRRTGNYIGGLVTGRESADQLSGPIGIAQVSGQMAQAVSKVGIAPLLSLIAILSVSIGLLNLMPVPLLDGGHLLFFAIEAARGRALNERAQEVAFRVGLAMVGALMIFSTYNDIARLIHKLTGSGS</sequence>
<comment type="cofactor">
    <cofactor evidence="1">
        <name>Zn(2+)</name>
        <dbReference type="ChEBI" id="CHEBI:29105"/>
    </cofactor>
</comment>
<dbReference type="Proteomes" id="UP000273982">
    <property type="component" value="Chromosome"/>
</dbReference>
<evidence type="ECO:0000256" key="9">
    <source>
        <dbReference type="ARBA" id="ARBA00023049"/>
    </source>
</evidence>
<dbReference type="Pfam" id="PF17820">
    <property type="entry name" value="PDZ_6"/>
    <property type="match status" value="1"/>
</dbReference>
<keyword evidence="4 13" id="KW-0645">Protease</keyword>
<comment type="similarity">
    <text evidence="3">Belongs to the peptidase M50B family.</text>
</comment>
<dbReference type="GO" id="GO:0016020">
    <property type="term" value="C:membrane"/>
    <property type="evidence" value="ECO:0007669"/>
    <property type="project" value="UniProtKB-SubCell"/>
</dbReference>
<evidence type="ECO:0000256" key="2">
    <source>
        <dbReference type="ARBA" id="ARBA00004141"/>
    </source>
</evidence>
<evidence type="ECO:0000256" key="1">
    <source>
        <dbReference type="ARBA" id="ARBA00001947"/>
    </source>
</evidence>